<feature type="signal peptide" evidence="1">
    <location>
        <begin position="1"/>
        <end position="24"/>
    </location>
</feature>
<dbReference type="InterPro" id="IPR036937">
    <property type="entry name" value="Adhesion_dom_fimbrial_sf"/>
</dbReference>
<organism evidence="2 3">
    <name type="scientific">Serratia quinivorans</name>
    <dbReference type="NCBI Taxonomy" id="137545"/>
    <lineage>
        <taxon>Bacteria</taxon>
        <taxon>Pseudomonadati</taxon>
        <taxon>Pseudomonadota</taxon>
        <taxon>Gammaproteobacteria</taxon>
        <taxon>Enterobacterales</taxon>
        <taxon>Yersiniaceae</taxon>
        <taxon>Serratia</taxon>
    </lineage>
</organism>
<accession>A0A379ZYV9</accession>
<evidence type="ECO:0000313" key="3">
    <source>
        <dbReference type="Proteomes" id="UP000255529"/>
    </source>
</evidence>
<dbReference type="EMBL" id="UGYN01000002">
    <property type="protein sequence ID" value="SUI70107.1"/>
    <property type="molecule type" value="Genomic_DNA"/>
</dbReference>
<feature type="chain" id="PRO_5016962659" evidence="1">
    <location>
        <begin position="25"/>
        <end position="179"/>
    </location>
</feature>
<sequence>MSLYLNSLMVSSLLFMLSVTSAEAVSTAGWGRVNMEGSIIETACAIDTESLDQTIDLSVLPLNQIIRDGGGGPQNFQIRLINCVLGRTDPKLPDWQRFQVTFDGNQDGNGFSIYGSARGIALQIADDQGRIANPGEALPAAEITPGDKRLQYTMRLIGNKQLLRVGDYYSTVRFKLDYY</sequence>
<dbReference type="PANTHER" id="PTHR33420">
    <property type="entry name" value="FIMBRIAL SUBUNIT ELFA-RELATED"/>
    <property type="match status" value="1"/>
</dbReference>
<dbReference type="InterPro" id="IPR050263">
    <property type="entry name" value="Bact_Fimbrial_Adh_Pro"/>
</dbReference>
<gene>
    <name evidence="2" type="primary">papH_4</name>
    <name evidence="2" type="ORF">NCTC11544_03087</name>
</gene>
<keyword evidence="1" id="KW-0732">Signal</keyword>
<dbReference type="Gene3D" id="2.60.40.1090">
    <property type="entry name" value="Fimbrial-type adhesion domain"/>
    <property type="match status" value="1"/>
</dbReference>
<evidence type="ECO:0000256" key="1">
    <source>
        <dbReference type="SAM" id="SignalP"/>
    </source>
</evidence>
<dbReference type="GO" id="GO:0009289">
    <property type="term" value="C:pilus"/>
    <property type="evidence" value="ECO:0007669"/>
    <property type="project" value="InterPro"/>
</dbReference>
<dbReference type="AlphaFoldDB" id="A0A379ZYV9"/>
<dbReference type="GO" id="GO:0043709">
    <property type="term" value="P:cell adhesion involved in single-species biofilm formation"/>
    <property type="evidence" value="ECO:0007669"/>
    <property type="project" value="TreeGrafter"/>
</dbReference>
<dbReference type="Proteomes" id="UP000255529">
    <property type="component" value="Unassembled WGS sequence"/>
</dbReference>
<proteinExistence type="predicted"/>
<dbReference type="InterPro" id="IPR008966">
    <property type="entry name" value="Adhesion_dom_sf"/>
</dbReference>
<reference evidence="2 3" key="1">
    <citation type="submission" date="2018-06" db="EMBL/GenBank/DDBJ databases">
        <authorList>
            <consortium name="Pathogen Informatics"/>
            <person name="Doyle S."/>
        </authorList>
    </citation>
    <scope>NUCLEOTIDE SEQUENCE [LARGE SCALE GENOMIC DNA]</scope>
    <source>
        <strain evidence="2 3">NCTC11544</strain>
    </source>
</reference>
<name>A0A379ZYV9_9GAMM</name>
<dbReference type="SUPFAM" id="SSF49401">
    <property type="entry name" value="Bacterial adhesins"/>
    <property type="match status" value="1"/>
</dbReference>
<protein>
    <submittedName>
        <fullName evidence="2">PAP fimbrial minor pilin protein</fullName>
    </submittedName>
</protein>
<evidence type="ECO:0000313" key="2">
    <source>
        <dbReference type="EMBL" id="SUI70107.1"/>
    </source>
</evidence>
<dbReference type="RefSeq" id="WP_242507563.1">
    <property type="nucleotide sequence ID" value="NZ_CAMKUF010000003.1"/>
</dbReference>
<dbReference type="PANTHER" id="PTHR33420:SF12">
    <property type="entry name" value="FIMBRIN-LIKE PROTEIN FIMI-RELATED"/>
    <property type="match status" value="1"/>
</dbReference>